<dbReference type="EMBL" id="NDYN01000011">
    <property type="protein sequence ID" value="OUT06789.1"/>
    <property type="molecule type" value="Genomic_DNA"/>
</dbReference>
<dbReference type="SMART" id="SM00388">
    <property type="entry name" value="HisKA"/>
    <property type="match status" value="1"/>
</dbReference>
<evidence type="ECO:0000256" key="8">
    <source>
        <dbReference type="ARBA" id="ARBA00023012"/>
    </source>
</evidence>
<dbReference type="SUPFAM" id="SSF47384">
    <property type="entry name" value="Homodimeric domain of signal transducing histidine kinase"/>
    <property type="match status" value="1"/>
</dbReference>
<dbReference type="SUPFAM" id="SSF55874">
    <property type="entry name" value="ATPase domain of HSP90 chaperone/DNA topoisomerase II/histidine kinase"/>
    <property type="match status" value="1"/>
</dbReference>
<keyword evidence="4" id="KW-0808">Transferase</keyword>
<dbReference type="RefSeq" id="WP_087583735.1">
    <property type="nucleotide sequence ID" value="NZ_NDYN01000011.1"/>
</dbReference>
<dbReference type="Pfam" id="PF02518">
    <property type="entry name" value="HATPase_c"/>
    <property type="match status" value="1"/>
</dbReference>
<evidence type="ECO:0000256" key="3">
    <source>
        <dbReference type="ARBA" id="ARBA00022553"/>
    </source>
</evidence>
<evidence type="ECO:0000256" key="4">
    <source>
        <dbReference type="ARBA" id="ARBA00022679"/>
    </source>
</evidence>
<proteinExistence type="predicted"/>
<dbReference type="InterPro" id="IPR004358">
    <property type="entry name" value="Sig_transdc_His_kin-like_C"/>
</dbReference>
<dbReference type="Proteomes" id="UP000196317">
    <property type="component" value="Unassembled WGS sequence"/>
</dbReference>
<dbReference type="Gene3D" id="1.10.287.130">
    <property type="match status" value="1"/>
</dbReference>
<dbReference type="Pfam" id="PF00512">
    <property type="entry name" value="HisKA"/>
    <property type="match status" value="1"/>
</dbReference>
<dbReference type="PROSITE" id="PS50109">
    <property type="entry name" value="HIS_KIN"/>
    <property type="match status" value="1"/>
</dbReference>
<keyword evidence="3" id="KW-0597">Phosphoprotein</keyword>
<dbReference type="GO" id="GO:0000155">
    <property type="term" value="F:phosphorelay sensor kinase activity"/>
    <property type="evidence" value="ECO:0007669"/>
    <property type="project" value="InterPro"/>
</dbReference>
<dbReference type="Gene3D" id="3.30.565.10">
    <property type="entry name" value="Histidine kinase-like ATPase, C-terminal domain"/>
    <property type="match status" value="1"/>
</dbReference>
<dbReference type="InterPro" id="IPR003661">
    <property type="entry name" value="HisK_dim/P_dom"/>
</dbReference>
<keyword evidence="8" id="KW-0902">Two-component regulatory system</keyword>
<dbReference type="PANTHER" id="PTHR43065">
    <property type="entry name" value="SENSOR HISTIDINE KINASE"/>
    <property type="match status" value="1"/>
</dbReference>
<dbReference type="InterPro" id="IPR003594">
    <property type="entry name" value="HATPase_dom"/>
</dbReference>
<evidence type="ECO:0000313" key="11">
    <source>
        <dbReference type="Proteomes" id="UP000196317"/>
    </source>
</evidence>
<evidence type="ECO:0000256" key="1">
    <source>
        <dbReference type="ARBA" id="ARBA00000085"/>
    </source>
</evidence>
<keyword evidence="7" id="KW-0067">ATP-binding</keyword>
<dbReference type="PRINTS" id="PR00344">
    <property type="entry name" value="BCTRLSENSOR"/>
</dbReference>
<evidence type="ECO:0000256" key="2">
    <source>
        <dbReference type="ARBA" id="ARBA00012438"/>
    </source>
</evidence>
<protein>
    <recommendedName>
        <fullName evidence="2">histidine kinase</fullName>
        <ecNumber evidence="2">2.7.13.3</ecNumber>
    </recommendedName>
</protein>
<dbReference type="InterPro" id="IPR036097">
    <property type="entry name" value="HisK_dim/P_sf"/>
</dbReference>
<reference evidence="10 11" key="1">
    <citation type="submission" date="2017-04" db="EMBL/GenBank/DDBJ databases">
        <title>Complete genome of Campylobacter concisus ATCC 33237T and draft genomes for an additional eight well characterized C. concisus strains.</title>
        <authorList>
            <person name="Cornelius A.J."/>
            <person name="Miller W.G."/>
            <person name="Lastovica A.J."/>
            <person name="On S.L."/>
            <person name="French N.P."/>
            <person name="Vandenberg O."/>
            <person name="Biggs P.J."/>
        </authorList>
    </citation>
    <scope>NUCLEOTIDE SEQUENCE [LARGE SCALE GENOMIC DNA]</scope>
    <source>
        <strain evidence="10 11">CCUG 19995</strain>
    </source>
</reference>
<comment type="caution">
    <text evidence="10">The sequence shown here is derived from an EMBL/GenBank/DDBJ whole genome shotgun (WGS) entry which is preliminary data.</text>
</comment>
<gene>
    <name evidence="10" type="ORF">B9N65_10095</name>
</gene>
<keyword evidence="5" id="KW-0547">Nucleotide-binding</keyword>
<dbReference type="CDD" id="cd00082">
    <property type="entry name" value="HisKA"/>
    <property type="match status" value="1"/>
</dbReference>
<keyword evidence="6 10" id="KW-0418">Kinase</keyword>
<sequence>MSDIDIQNGLKSLIEQTYLIEREYKNLTASYMGLQGFIKDIVEILPNAIWVLDQNDEIFLQNSEAQKLGKALNFIPKDEGELNFGSQIYLVKKVVKDDKKIISATDITQEKRTERLASMGQVAAHLAHEIRNPIGSISLLNSTLLKRAEPKILPIVEQIQKGIWRVERIIKATLLFTKGLSITPREFNFLDIKSECEEALKFYEYSKDITFELNFPDALYSGDFDLIAMVFQNILFNAIDAIEEDENDEGVVRLSYEKTPNEHKFIVYDSGVSIKNENIVFEPFKTSKLKGNGLGLHLCLQIIEAHKGSIEITLEPKTFCINLPIKEK</sequence>
<evidence type="ECO:0000256" key="7">
    <source>
        <dbReference type="ARBA" id="ARBA00022840"/>
    </source>
</evidence>
<evidence type="ECO:0000313" key="10">
    <source>
        <dbReference type="EMBL" id="OUT06789.1"/>
    </source>
</evidence>
<evidence type="ECO:0000259" key="9">
    <source>
        <dbReference type="PROSITE" id="PS50109"/>
    </source>
</evidence>
<feature type="domain" description="Histidine kinase" evidence="9">
    <location>
        <begin position="125"/>
        <end position="327"/>
    </location>
</feature>
<dbReference type="GO" id="GO:0005524">
    <property type="term" value="F:ATP binding"/>
    <property type="evidence" value="ECO:0007669"/>
    <property type="project" value="UniProtKB-KW"/>
</dbReference>
<dbReference type="SMART" id="SM00387">
    <property type="entry name" value="HATPase_c"/>
    <property type="match status" value="1"/>
</dbReference>
<dbReference type="AlphaFoldDB" id="A0A1Y5ME21"/>
<dbReference type="InterPro" id="IPR005467">
    <property type="entry name" value="His_kinase_dom"/>
</dbReference>
<name>A0A1Y5ME21_9BACT</name>
<dbReference type="InterPro" id="IPR036890">
    <property type="entry name" value="HATPase_C_sf"/>
</dbReference>
<accession>A0A1Y5ME21</accession>
<dbReference type="PANTHER" id="PTHR43065:SF10">
    <property type="entry name" value="PEROXIDE STRESS-ACTIVATED HISTIDINE KINASE MAK3"/>
    <property type="match status" value="1"/>
</dbReference>
<comment type="catalytic activity">
    <reaction evidence="1">
        <text>ATP + protein L-histidine = ADP + protein N-phospho-L-histidine.</text>
        <dbReference type="EC" id="2.7.13.3"/>
    </reaction>
</comment>
<organism evidence="10 11">
    <name type="scientific">Campylobacter concisus</name>
    <dbReference type="NCBI Taxonomy" id="199"/>
    <lineage>
        <taxon>Bacteria</taxon>
        <taxon>Pseudomonadati</taxon>
        <taxon>Campylobacterota</taxon>
        <taxon>Epsilonproteobacteria</taxon>
        <taxon>Campylobacterales</taxon>
        <taxon>Campylobacteraceae</taxon>
        <taxon>Campylobacter</taxon>
    </lineage>
</organism>
<evidence type="ECO:0000256" key="5">
    <source>
        <dbReference type="ARBA" id="ARBA00022741"/>
    </source>
</evidence>
<dbReference type="EC" id="2.7.13.3" evidence="2"/>
<evidence type="ECO:0000256" key="6">
    <source>
        <dbReference type="ARBA" id="ARBA00022777"/>
    </source>
</evidence>